<dbReference type="EMBL" id="BAAANV010000002">
    <property type="protein sequence ID" value="GAA1530088.1"/>
    <property type="molecule type" value="Genomic_DNA"/>
</dbReference>
<evidence type="ECO:0000313" key="6">
    <source>
        <dbReference type="Proteomes" id="UP001501288"/>
    </source>
</evidence>
<dbReference type="InterPro" id="IPR033120">
    <property type="entry name" value="HOTDOG_ACOT"/>
</dbReference>
<dbReference type="InterPro" id="IPR040170">
    <property type="entry name" value="Cytosol_ACT"/>
</dbReference>
<comment type="caution">
    <text evidence="5">The sequence shown here is derived from an EMBL/GenBank/DDBJ whole genome shotgun (WGS) entry which is preliminary data.</text>
</comment>
<evidence type="ECO:0000256" key="3">
    <source>
        <dbReference type="PROSITE-ProRule" id="PRU01106"/>
    </source>
</evidence>
<dbReference type="PROSITE" id="PS51770">
    <property type="entry name" value="HOTDOG_ACOT"/>
    <property type="match status" value="1"/>
</dbReference>
<evidence type="ECO:0000256" key="2">
    <source>
        <dbReference type="ARBA" id="ARBA00022801"/>
    </source>
</evidence>
<proteinExistence type="inferred from homology"/>
<dbReference type="Pfam" id="PF03061">
    <property type="entry name" value="4HBT"/>
    <property type="match status" value="1"/>
</dbReference>
<dbReference type="InterPro" id="IPR006683">
    <property type="entry name" value="Thioestr_dom"/>
</dbReference>
<evidence type="ECO:0000313" key="5">
    <source>
        <dbReference type="EMBL" id="GAA1530088.1"/>
    </source>
</evidence>
<dbReference type="CDD" id="cd03442">
    <property type="entry name" value="BFIT_BACH"/>
    <property type="match status" value="1"/>
</dbReference>
<keyword evidence="6" id="KW-1185">Reference proteome</keyword>
<dbReference type="Proteomes" id="UP001501288">
    <property type="component" value="Unassembled WGS sequence"/>
</dbReference>
<evidence type="ECO:0000256" key="1">
    <source>
        <dbReference type="ARBA" id="ARBA00010458"/>
    </source>
</evidence>
<feature type="domain" description="HotDog ACOT-type" evidence="4">
    <location>
        <begin position="11"/>
        <end position="124"/>
    </location>
</feature>
<dbReference type="PANTHER" id="PTHR11049:SF16">
    <property type="entry name" value="PROTEIN VDLD"/>
    <property type="match status" value="1"/>
</dbReference>
<gene>
    <name evidence="5" type="ORF">GCM10009762_00740</name>
</gene>
<dbReference type="PANTHER" id="PTHR11049">
    <property type="entry name" value="ACYL COENZYME A THIOESTER HYDROLASE"/>
    <property type="match status" value="1"/>
</dbReference>
<sequence>MRDNGGMTAPSTTQLQLTQMMGTQQTNLLGTVHGGNVMKFVDEAAGSTAARFSGGPAVTAAMDEMVFLAPVRVGDLLTVKAQVNWAGRTSVEVGVRVETTRWDELTAPVHVATAFLVMVAVDENGAPRTVPELVPETDEDRRRYRAAELRREHRLARRSAIQELGAGEASLERP</sequence>
<evidence type="ECO:0000259" key="4">
    <source>
        <dbReference type="PROSITE" id="PS51770"/>
    </source>
</evidence>
<name>A0ABN2AYJ9_9MICO</name>
<reference evidence="5 6" key="1">
    <citation type="journal article" date="2019" name="Int. J. Syst. Evol. Microbiol.">
        <title>The Global Catalogue of Microorganisms (GCM) 10K type strain sequencing project: providing services to taxonomists for standard genome sequencing and annotation.</title>
        <authorList>
            <consortium name="The Broad Institute Genomics Platform"/>
            <consortium name="The Broad Institute Genome Sequencing Center for Infectious Disease"/>
            <person name="Wu L."/>
            <person name="Ma J."/>
        </authorList>
    </citation>
    <scope>NUCLEOTIDE SEQUENCE [LARGE SCALE GENOMIC DNA]</scope>
    <source>
        <strain evidence="5 6">JCM 14588</strain>
    </source>
</reference>
<accession>A0ABN2AYJ9</accession>
<organism evidence="5 6">
    <name type="scientific">Dermacoccus barathri</name>
    <dbReference type="NCBI Taxonomy" id="322601"/>
    <lineage>
        <taxon>Bacteria</taxon>
        <taxon>Bacillati</taxon>
        <taxon>Actinomycetota</taxon>
        <taxon>Actinomycetes</taxon>
        <taxon>Micrococcales</taxon>
        <taxon>Dermacoccaceae</taxon>
        <taxon>Dermacoccus</taxon>
    </lineage>
</organism>
<dbReference type="SUPFAM" id="SSF54637">
    <property type="entry name" value="Thioesterase/thiol ester dehydrase-isomerase"/>
    <property type="match status" value="1"/>
</dbReference>
<dbReference type="Gene3D" id="3.10.129.10">
    <property type="entry name" value="Hotdog Thioesterase"/>
    <property type="match status" value="1"/>
</dbReference>
<dbReference type="InterPro" id="IPR029069">
    <property type="entry name" value="HotDog_dom_sf"/>
</dbReference>
<comment type="similarity">
    <text evidence="1">Belongs to the acyl coenzyme A hydrolase family.</text>
</comment>
<keyword evidence="2 3" id="KW-0378">Hydrolase</keyword>
<protein>
    <submittedName>
        <fullName evidence="5">Acyl-CoA thioesterase</fullName>
    </submittedName>
</protein>